<sequence>MLVAAGDSSYKVIDNNRHVVTLTSTTLGSLRLDFADGTATTSSTSDVDNDEVMMKTTKDIKSLSQFIETRIPKTLTEHDTINTWELIEDLEEVEAEAQFKHWSSATIERSLSFDNATPSPKPQWLESTPDEPIVSNFNPEILSNLRKAVSELSPQHQTLLKSPEPTK</sequence>
<gene>
    <name evidence="1" type="ORF">A4U43_C10F8390</name>
</gene>
<evidence type="ECO:0000313" key="1">
    <source>
        <dbReference type="EMBL" id="ONK56416.1"/>
    </source>
</evidence>
<reference evidence="2" key="1">
    <citation type="journal article" date="2017" name="Nat. Commun.">
        <title>The asparagus genome sheds light on the origin and evolution of a young Y chromosome.</title>
        <authorList>
            <person name="Harkess A."/>
            <person name="Zhou J."/>
            <person name="Xu C."/>
            <person name="Bowers J.E."/>
            <person name="Van der Hulst R."/>
            <person name="Ayyampalayam S."/>
            <person name="Mercati F."/>
            <person name="Riccardi P."/>
            <person name="McKain M.R."/>
            <person name="Kakrana A."/>
            <person name="Tang H."/>
            <person name="Ray J."/>
            <person name="Groenendijk J."/>
            <person name="Arikit S."/>
            <person name="Mathioni S.M."/>
            <person name="Nakano M."/>
            <person name="Shan H."/>
            <person name="Telgmann-Rauber A."/>
            <person name="Kanno A."/>
            <person name="Yue Z."/>
            <person name="Chen H."/>
            <person name="Li W."/>
            <person name="Chen Y."/>
            <person name="Xu X."/>
            <person name="Zhang Y."/>
            <person name="Luo S."/>
            <person name="Chen H."/>
            <person name="Gao J."/>
            <person name="Mao Z."/>
            <person name="Pires J.C."/>
            <person name="Luo M."/>
            <person name="Kudrna D."/>
            <person name="Wing R.A."/>
            <person name="Meyers B.C."/>
            <person name="Yi K."/>
            <person name="Kong H."/>
            <person name="Lavrijsen P."/>
            <person name="Sunseri F."/>
            <person name="Falavigna A."/>
            <person name="Ye Y."/>
            <person name="Leebens-Mack J.H."/>
            <person name="Chen G."/>
        </authorList>
    </citation>
    <scope>NUCLEOTIDE SEQUENCE [LARGE SCALE GENOMIC DNA]</scope>
    <source>
        <strain evidence="2">cv. DH0086</strain>
    </source>
</reference>
<evidence type="ECO:0000313" key="2">
    <source>
        <dbReference type="Proteomes" id="UP000243459"/>
    </source>
</evidence>
<accession>A0A5P1E5Z3</accession>
<dbReference type="OMA" id="HWSSATI"/>
<name>A0A5P1E5Z3_ASPOF</name>
<dbReference type="Proteomes" id="UP000243459">
    <property type="component" value="Chromosome 10"/>
</dbReference>
<dbReference type="AlphaFoldDB" id="A0A5P1E5Z3"/>
<dbReference type="EMBL" id="CM007390">
    <property type="protein sequence ID" value="ONK56416.1"/>
    <property type="molecule type" value="Genomic_DNA"/>
</dbReference>
<organism evidence="1 2">
    <name type="scientific">Asparagus officinalis</name>
    <name type="common">Garden asparagus</name>
    <dbReference type="NCBI Taxonomy" id="4686"/>
    <lineage>
        <taxon>Eukaryota</taxon>
        <taxon>Viridiplantae</taxon>
        <taxon>Streptophyta</taxon>
        <taxon>Embryophyta</taxon>
        <taxon>Tracheophyta</taxon>
        <taxon>Spermatophyta</taxon>
        <taxon>Magnoliopsida</taxon>
        <taxon>Liliopsida</taxon>
        <taxon>Asparagales</taxon>
        <taxon>Asparagaceae</taxon>
        <taxon>Asparagoideae</taxon>
        <taxon>Asparagus</taxon>
    </lineage>
</organism>
<proteinExistence type="predicted"/>
<keyword evidence="2" id="KW-1185">Reference proteome</keyword>
<protein>
    <submittedName>
        <fullName evidence="1">Uncharacterized protein</fullName>
    </submittedName>
</protein>
<dbReference type="Gramene" id="ONK56416">
    <property type="protein sequence ID" value="ONK56416"/>
    <property type="gene ID" value="A4U43_C10F8390"/>
</dbReference>